<feature type="compositionally biased region" description="Low complexity" evidence="1">
    <location>
        <begin position="16"/>
        <end position="32"/>
    </location>
</feature>
<protein>
    <submittedName>
        <fullName evidence="4">IPT/TIG domain-containing protein</fullName>
    </submittedName>
</protein>
<feature type="region of interest" description="Disordered" evidence="1">
    <location>
        <begin position="1"/>
        <end position="111"/>
    </location>
</feature>
<dbReference type="SMART" id="SM00429">
    <property type="entry name" value="IPT"/>
    <property type="match status" value="1"/>
</dbReference>
<feature type="region of interest" description="Disordered" evidence="1">
    <location>
        <begin position="147"/>
        <end position="166"/>
    </location>
</feature>
<feature type="transmembrane region" description="Helical" evidence="2">
    <location>
        <begin position="120"/>
        <end position="141"/>
    </location>
</feature>
<dbReference type="PANTHER" id="PTHR40032:SF1">
    <property type="entry name" value="EXPORTED PROTEIN"/>
    <property type="match status" value="1"/>
</dbReference>
<name>A0A1X7MZL8_9MICO</name>
<keyword evidence="5" id="KW-1185">Reference proteome</keyword>
<gene>
    <name evidence="4" type="ORF">SAMN06295885_0426</name>
</gene>
<dbReference type="InterPro" id="IPR024301">
    <property type="entry name" value="Amidase_6"/>
</dbReference>
<dbReference type="STRING" id="1891671.SAMN06295885_0426"/>
<proteinExistence type="predicted"/>
<dbReference type="EMBL" id="FXBM01000001">
    <property type="protein sequence ID" value="SMH30403.1"/>
    <property type="molecule type" value="Genomic_DNA"/>
</dbReference>
<dbReference type="AlphaFoldDB" id="A0A1X7MZL8"/>
<dbReference type="PANTHER" id="PTHR40032">
    <property type="entry name" value="EXPORTED PROTEIN-RELATED"/>
    <property type="match status" value="1"/>
</dbReference>
<evidence type="ECO:0000259" key="3">
    <source>
        <dbReference type="SMART" id="SM00429"/>
    </source>
</evidence>
<dbReference type="Gene3D" id="2.60.40.10">
    <property type="entry name" value="Immunoglobulins"/>
    <property type="match status" value="1"/>
</dbReference>
<dbReference type="Pfam" id="PF01833">
    <property type="entry name" value="TIG"/>
    <property type="match status" value="1"/>
</dbReference>
<organism evidence="4 5">
    <name type="scientific">Rathayibacter oskolensis</name>
    <dbReference type="NCBI Taxonomy" id="1891671"/>
    <lineage>
        <taxon>Bacteria</taxon>
        <taxon>Bacillati</taxon>
        <taxon>Actinomycetota</taxon>
        <taxon>Actinomycetes</taxon>
        <taxon>Micrococcales</taxon>
        <taxon>Microbacteriaceae</taxon>
        <taxon>Rathayibacter</taxon>
    </lineage>
</organism>
<reference evidence="5" key="1">
    <citation type="submission" date="2017-04" db="EMBL/GenBank/DDBJ databases">
        <authorList>
            <person name="Varghese N."/>
            <person name="Submissions S."/>
        </authorList>
    </citation>
    <scope>NUCLEOTIDE SEQUENCE [LARGE SCALE GENOMIC DNA]</scope>
    <source>
        <strain evidence="5">VKM Ac-2121</strain>
    </source>
</reference>
<evidence type="ECO:0000313" key="4">
    <source>
        <dbReference type="EMBL" id="SMH30403.1"/>
    </source>
</evidence>
<keyword evidence="2" id="KW-0812">Transmembrane</keyword>
<evidence type="ECO:0000313" key="5">
    <source>
        <dbReference type="Proteomes" id="UP000193711"/>
    </source>
</evidence>
<accession>A0A1X7MZL8</accession>
<evidence type="ECO:0000256" key="2">
    <source>
        <dbReference type="SAM" id="Phobius"/>
    </source>
</evidence>
<dbReference type="InterPro" id="IPR013783">
    <property type="entry name" value="Ig-like_fold"/>
</dbReference>
<feature type="compositionally biased region" description="Basic and acidic residues" evidence="1">
    <location>
        <begin position="94"/>
        <end position="107"/>
    </location>
</feature>
<evidence type="ECO:0000256" key="1">
    <source>
        <dbReference type="SAM" id="MobiDB-lite"/>
    </source>
</evidence>
<dbReference type="RefSeq" id="WP_085474952.1">
    <property type="nucleotide sequence ID" value="NZ_FXBM01000001.1"/>
</dbReference>
<keyword evidence="2" id="KW-0472">Membrane</keyword>
<dbReference type="InterPro" id="IPR014756">
    <property type="entry name" value="Ig_E-set"/>
</dbReference>
<sequence>MPHRSTRSTPAPPLAPETAASETAAPEAAPLADGASTAPPLTRREAREREGRRRADPGATETVSVPVPVERAVSAPVPPHSVAETVFSSRRDRRTAEGHRQRAEPARRGASFFRPSRRHLVLAMSGGLVVVAVASGVSLTVGSSGSAESAAATSTGTPSTTPSPSTVAVLPATTASARVVLSAVSTTSGTVAGGTSVTLSGANLDAVATVRFGDAEGSVAVENPDQITVTAPPASGEAEGVVPVAFFDSDGRPITFDAVTDEAAAVTVDGTPAEAVQPAVDTAAPEATAPPVEADPVTAPPATAQATVEPASDLEAPAATASPSPTATGVLATTKVVASAITFAYTPDPAIEAAKAEAALAASRLASQLDYLETYWSDYNSAQYGAISGNDCVNFASQSLIARGWAMDGEWNYSSTGGYSSAWASSTAFNSYLAAHPERATPLSNAQRDQVEVGDVVQFDWDGSGDWDHTGIVTAVDGDTILYSSHTVDNFDQSIDSASAARIMFWSV</sequence>
<dbReference type="Pfam" id="PF12671">
    <property type="entry name" value="Amidase_6"/>
    <property type="match status" value="1"/>
</dbReference>
<dbReference type="SUPFAM" id="SSF54001">
    <property type="entry name" value="Cysteine proteinases"/>
    <property type="match status" value="1"/>
</dbReference>
<dbReference type="InterPro" id="IPR038765">
    <property type="entry name" value="Papain-like_cys_pep_sf"/>
</dbReference>
<keyword evidence="2" id="KW-1133">Transmembrane helix</keyword>
<dbReference type="GO" id="GO:0005975">
    <property type="term" value="P:carbohydrate metabolic process"/>
    <property type="evidence" value="ECO:0007669"/>
    <property type="project" value="UniProtKB-ARBA"/>
</dbReference>
<dbReference type="OrthoDB" id="4981342at2"/>
<feature type="domain" description="IPT/TIG" evidence="3">
    <location>
        <begin position="178"/>
        <end position="259"/>
    </location>
</feature>
<feature type="compositionally biased region" description="Basic and acidic residues" evidence="1">
    <location>
        <begin position="42"/>
        <end position="56"/>
    </location>
</feature>
<dbReference type="Proteomes" id="UP000193711">
    <property type="component" value="Unassembled WGS sequence"/>
</dbReference>
<feature type="region of interest" description="Disordered" evidence="1">
    <location>
        <begin position="282"/>
        <end position="324"/>
    </location>
</feature>
<dbReference type="SUPFAM" id="SSF81296">
    <property type="entry name" value="E set domains"/>
    <property type="match status" value="1"/>
</dbReference>
<dbReference type="CDD" id="cd00102">
    <property type="entry name" value="IPT"/>
    <property type="match status" value="1"/>
</dbReference>
<dbReference type="InterPro" id="IPR002909">
    <property type="entry name" value="IPT_dom"/>
</dbReference>